<dbReference type="GO" id="GO:0043139">
    <property type="term" value="F:5'-3' DNA helicase activity"/>
    <property type="evidence" value="ECO:0007669"/>
    <property type="project" value="UniProtKB-UniRule"/>
</dbReference>
<keyword evidence="5 11" id="KW-0347">Helicase</keyword>
<dbReference type="CDD" id="cd18809">
    <property type="entry name" value="SF1_C_RecD"/>
    <property type="match status" value="1"/>
</dbReference>
<keyword evidence="6 11" id="KW-0269">Exonuclease</keyword>
<dbReference type="NCBIfam" id="TIGR01447">
    <property type="entry name" value="recD"/>
    <property type="match status" value="1"/>
</dbReference>
<protein>
    <recommendedName>
        <fullName evidence="11">RecBCD enzyme subunit RecD</fullName>
        <ecNumber evidence="11">5.6.2.3</ecNumber>
    </recommendedName>
    <alternativeName>
        <fullName evidence="11">DNA 5'-3' helicase subunit RecD</fullName>
    </alternativeName>
    <alternativeName>
        <fullName evidence="11">Exonuclease V subunit RecD</fullName>
        <shortName evidence="11">ExoV subunit RecD</shortName>
    </alternativeName>
    <alternativeName>
        <fullName evidence="11">Helicase/nuclease RecBCD subunit RecD</fullName>
    </alternativeName>
</protein>
<feature type="domain" description="RecBCD enzyme subunit RecD N-terminal" evidence="13">
    <location>
        <begin position="11"/>
        <end position="109"/>
    </location>
</feature>
<dbReference type="InterPro" id="IPR006344">
    <property type="entry name" value="RecD"/>
</dbReference>
<dbReference type="Pfam" id="PF13538">
    <property type="entry name" value="UvrD_C_2"/>
    <property type="match status" value="1"/>
</dbReference>
<evidence type="ECO:0000256" key="4">
    <source>
        <dbReference type="ARBA" id="ARBA00022801"/>
    </source>
</evidence>
<comment type="subunit">
    <text evidence="11">Heterotrimer of RecB, RecC and RecD. All subunits contribute to DNA-binding.</text>
</comment>
<dbReference type="CDD" id="cd17933">
    <property type="entry name" value="DEXSc_RecD-like"/>
    <property type="match status" value="1"/>
</dbReference>
<dbReference type="GO" id="GO:0017116">
    <property type="term" value="F:single-stranded DNA helicase activity"/>
    <property type="evidence" value="ECO:0007669"/>
    <property type="project" value="TreeGrafter"/>
</dbReference>
<comment type="miscellaneous">
    <text evidence="11">In the RecBCD complex, RecB has a slow 3'-5' helicase, an exonuclease activity and loads RecA onto ssDNA, RecD has a fast 5'-3' helicase activity, while RecC stimulates the ATPase and processivity of the RecB helicase and contributes to recognition of the Chi site.</text>
</comment>
<dbReference type="PANTHER" id="PTHR43788">
    <property type="entry name" value="DNA2/NAM7 HELICASE FAMILY MEMBER"/>
    <property type="match status" value="1"/>
</dbReference>
<keyword evidence="4 11" id="KW-0378">Hydrolase</keyword>
<keyword evidence="9 11" id="KW-0234">DNA repair</keyword>
<sequence length="600" mass="70206">MINLLKEALKKKIINPIDFYFSQLIAKKNAIIMLVASCISYETRHGHIFLPIEYFQKQYFFSNFNEKFTKKIRVFLEIKIDWLDELLKHPSISNGVIFTPLILSDNKIYLYKMWKAEKNIFDILYKKNKIQNINKKKYCKILNNLFPKKEDDSQKIAVALTLINKITFIVGSPGTGKTTTIIKIIIALIKQSKKTIKIQLSAPTGKATTRLTNIIQNNIFNIYLSDEEKNYLPNHAVTIHKLLGIQKISQKSFFNQNNLLNFDVLIIDETSMIDILMMEKIFLAVPKNIKLIFIGDHNQLCPVESGSILKNICNYANHGYSLKTISFLEKLTEYKFSKNININKKNSISNNICILQKNYRFSKNSGIYILSNAVKNKNIEIIKELFNNSINNVYFDEINSDQEYKNMIENISLKYKKFWHAIYQKKIKEIIEIFQYHQVLCILRDGIFGVNFLNKQIEENMYKKNIIKYFFINNERWYIGKPIMINKNSEFLELFNGNIGIANFSEKGVFQVSFLKENKKIRNIPVSILKNYETAWAMTVHKAQGSEFTNTSLILPNYECNLLNQDILYTGITRSRKQINIFSNKNIFMKTVLKNKNTKY</sequence>
<dbReference type="GO" id="GO:0005524">
    <property type="term" value="F:ATP binding"/>
    <property type="evidence" value="ECO:0007669"/>
    <property type="project" value="UniProtKB-KW"/>
</dbReference>
<dbReference type="GO" id="GO:0003677">
    <property type="term" value="F:DNA binding"/>
    <property type="evidence" value="ECO:0007669"/>
    <property type="project" value="UniProtKB-UniRule"/>
</dbReference>
<evidence type="ECO:0000313" key="14">
    <source>
        <dbReference type="EMBL" id="QCI16116.1"/>
    </source>
</evidence>
<reference evidence="14 15" key="1">
    <citation type="submission" date="2018-12" db="EMBL/GenBank/DDBJ databases">
        <authorList>
            <person name="Chong R.A."/>
        </authorList>
    </citation>
    <scope>NUCLEOTIDE SEQUENCE [LARGE SCALE GENOMIC DNA]</scope>
    <source>
        <strain evidence="14 15">Aar</strain>
    </source>
</reference>
<evidence type="ECO:0000256" key="8">
    <source>
        <dbReference type="ARBA" id="ARBA00023125"/>
    </source>
</evidence>
<dbReference type="Gene3D" id="1.10.10.1020">
    <property type="entry name" value="RecBCD complex, subunit RecD, N-terminal domain"/>
    <property type="match status" value="1"/>
</dbReference>
<comment type="catalytic activity">
    <reaction evidence="11">
        <text>ATP + H2O = ADP + phosphate + H(+)</text>
        <dbReference type="Rhea" id="RHEA:13065"/>
        <dbReference type="ChEBI" id="CHEBI:15377"/>
        <dbReference type="ChEBI" id="CHEBI:15378"/>
        <dbReference type="ChEBI" id="CHEBI:30616"/>
        <dbReference type="ChEBI" id="CHEBI:43474"/>
        <dbReference type="ChEBI" id="CHEBI:456216"/>
        <dbReference type="EC" id="5.6.2.3"/>
    </reaction>
</comment>
<evidence type="ECO:0000256" key="7">
    <source>
        <dbReference type="ARBA" id="ARBA00022840"/>
    </source>
</evidence>
<dbReference type="Pfam" id="PF13245">
    <property type="entry name" value="AAA_19"/>
    <property type="match status" value="1"/>
</dbReference>
<comment type="similarity">
    <text evidence="11">Belongs to the RecD family.</text>
</comment>
<keyword evidence="2" id="KW-0547">Nucleotide-binding</keyword>
<evidence type="ECO:0000256" key="5">
    <source>
        <dbReference type="ARBA" id="ARBA00022806"/>
    </source>
</evidence>
<evidence type="ECO:0000256" key="11">
    <source>
        <dbReference type="HAMAP-Rule" id="MF_01487"/>
    </source>
</evidence>
<dbReference type="OrthoDB" id="9803432at2"/>
<dbReference type="RefSeq" id="WP_158364711.1">
    <property type="nucleotide sequence ID" value="NZ_CP034900.1"/>
</dbReference>
<dbReference type="EMBL" id="CP034900">
    <property type="protein sequence ID" value="QCI16116.1"/>
    <property type="molecule type" value="Genomic_DNA"/>
</dbReference>
<dbReference type="InterPro" id="IPR027785">
    <property type="entry name" value="UvrD-like_helicase_C"/>
</dbReference>
<dbReference type="AlphaFoldDB" id="A0A4D6XFM0"/>
<dbReference type="HAMAP" id="MF_01487">
    <property type="entry name" value="RecD"/>
    <property type="match status" value="1"/>
</dbReference>
<dbReference type="InterPro" id="IPR041851">
    <property type="entry name" value="RecD_N_sf"/>
</dbReference>
<dbReference type="Proteomes" id="UP000298654">
    <property type="component" value="Chromosome"/>
</dbReference>
<accession>A0A4D6XFM0</accession>
<reference evidence="14 15" key="2">
    <citation type="submission" date="2019-05" db="EMBL/GenBank/DDBJ databases">
        <title>Genome evolution of the obligate endosymbiont Buchnera aphidicola.</title>
        <authorList>
            <person name="Moran N.A."/>
        </authorList>
    </citation>
    <scope>NUCLEOTIDE SEQUENCE [LARGE SCALE GENOMIC DNA]</scope>
    <source>
        <strain evidence="14 15">Aar</strain>
    </source>
</reference>
<keyword evidence="7" id="KW-0067">ATP-binding</keyword>
<evidence type="ECO:0000256" key="3">
    <source>
        <dbReference type="ARBA" id="ARBA00022763"/>
    </source>
</evidence>
<dbReference type="Gene3D" id="3.40.50.300">
    <property type="entry name" value="P-loop containing nucleotide triphosphate hydrolases"/>
    <property type="match status" value="3"/>
</dbReference>
<gene>
    <name evidence="11 14" type="primary">recD</name>
    <name evidence="14" type="ORF">D9V59_02290</name>
</gene>
<keyword evidence="1 11" id="KW-0540">Nuclease</keyword>
<comment type="function">
    <text evidence="11">A helicase/nuclease that prepares dsDNA breaks (DSB) for recombinational DNA repair. Binds to DSBs and unwinds DNA via a highly rapid and processive ATP-dependent bidirectional helicase activity. Unwinds dsDNA until it encounters a Chi (crossover hotspot instigator) sequence from the 3' direction. Cuts ssDNA a few nucleotides 3' to the Chi site. The properties and activities of the enzyme are changed at Chi. The Chi-altered holoenzyme produces a long 3'-ssDNA overhang and facilitates RecA-binding to the ssDNA for homologous DNA recombination and repair. Holoenzyme degrades any linearized DNA that is unable to undergo homologous recombination. In the holoenzyme this subunit has ssDNA-dependent ATPase and 5'-3' helicase activity. When added to pre-assembled RecBC greatly stimulates nuclease activity and augments holoenzyme processivity. Negatively regulates the RecA-loading ability of RecBCD.</text>
</comment>
<evidence type="ECO:0000256" key="9">
    <source>
        <dbReference type="ARBA" id="ARBA00023204"/>
    </source>
</evidence>
<dbReference type="GO" id="GO:0016887">
    <property type="term" value="F:ATP hydrolysis activity"/>
    <property type="evidence" value="ECO:0007669"/>
    <property type="project" value="RHEA"/>
</dbReference>
<evidence type="ECO:0000256" key="6">
    <source>
        <dbReference type="ARBA" id="ARBA00022839"/>
    </source>
</evidence>
<dbReference type="Pfam" id="PF21185">
    <property type="entry name" value="RecD_N"/>
    <property type="match status" value="1"/>
</dbReference>
<dbReference type="GO" id="GO:0000724">
    <property type="term" value="P:double-strand break repair via homologous recombination"/>
    <property type="evidence" value="ECO:0007669"/>
    <property type="project" value="UniProtKB-UniRule"/>
</dbReference>
<evidence type="ECO:0000256" key="1">
    <source>
        <dbReference type="ARBA" id="ARBA00022722"/>
    </source>
</evidence>
<dbReference type="InterPro" id="IPR050534">
    <property type="entry name" value="Coronavir_polyprotein_1ab"/>
</dbReference>
<dbReference type="InterPro" id="IPR049550">
    <property type="entry name" value="RecD_N"/>
</dbReference>
<dbReference type="EC" id="5.6.2.3" evidence="11"/>
<organism evidence="14 15">
    <name type="scientific">Buchnera aphidicola</name>
    <name type="common">Artemisaphis artemisicola</name>
    <dbReference type="NCBI Taxonomy" id="1241836"/>
    <lineage>
        <taxon>Bacteria</taxon>
        <taxon>Pseudomonadati</taxon>
        <taxon>Pseudomonadota</taxon>
        <taxon>Gammaproteobacteria</taxon>
        <taxon>Enterobacterales</taxon>
        <taxon>Erwiniaceae</taxon>
        <taxon>Buchnera</taxon>
    </lineage>
</organism>
<evidence type="ECO:0000259" key="13">
    <source>
        <dbReference type="Pfam" id="PF21185"/>
    </source>
</evidence>
<keyword evidence="10 11" id="KW-0413">Isomerase</keyword>
<evidence type="ECO:0000256" key="2">
    <source>
        <dbReference type="ARBA" id="ARBA00022741"/>
    </source>
</evidence>
<name>A0A4D6XFM0_9GAMM</name>
<keyword evidence="3 11" id="KW-0227">DNA damage</keyword>
<keyword evidence="8 11" id="KW-0238">DNA-binding</keyword>
<dbReference type="GO" id="GO:0009338">
    <property type="term" value="C:exodeoxyribonuclease V complex"/>
    <property type="evidence" value="ECO:0007669"/>
    <property type="project" value="InterPro"/>
</dbReference>
<feature type="domain" description="UvrD-like helicase C-terminal" evidence="12">
    <location>
        <begin position="535"/>
        <end position="580"/>
    </location>
</feature>
<evidence type="ECO:0000313" key="15">
    <source>
        <dbReference type="Proteomes" id="UP000298654"/>
    </source>
</evidence>
<comment type="caution">
    <text evidence="11">Lacks conserved residue(s) required for the propagation of feature annotation.</text>
</comment>
<dbReference type="SUPFAM" id="SSF52540">
    <property type="entry name" value="P-loop containing nucleoside triphosphate hydrolases"/>
    <property type="match status" value="1"/>
</dbReference>
<proteinExistence type="inferred from homology"/>
<dbReference type="PANTHER" id="PTHR43788:SF6">
    <property type="entry name" value="DNA HELICASE B"/>
    <property type="match status" value="1"/>
</dbReference>
<evidence type="ECO:0000256" key="10">
    <source>
        <dbReference type="ARBA" id="ARBA00023235"/>
    </source>
</evidence>
<dbReference type="InterPro" id="IPR027417">
    <property type="entry name" value="P-loop_NTPase"/>
</dbReference>
<evidence type="ECO:0000259" key="12">
    <source>
        <dbReference type="Pfam" id="PF13538"/>
    </source>
</evidence>
<dbReference type="GO" id="GO:0008854">
    <property type="term" value="F:exodeoxyribonuclease V activity"/>
    <property type="evidence" value="ECO:0007669"/>
    <property type="project" value="InterPro"/>
</dbReference>